<keyword evidence="2" id="KW-1185">Reference proteome</keyword>
<dbReference type="EMBL" id="JBBPBN010000017">
    <property type="protein sequence ID" value="KAK9020248.1"/>
    <property type="molecule type" value="Genomic_DNA"/>
</dbReference>
<organism evidence="1 2">
    <name type="scientific">Hibiscus sabdariffa</name>
    <name type="common">roselle</name>
    <dbReference type="NCBI Taxonomy" id="183260"/>
    <lineage>
        <taxon>Eukaryota</taxon>
        <taxon>Viridiplantae</taxon>
        <taxon>Streptophyta</taxon>
        <taxon>Embryophyta</taxon>
        <taxon>Tracheophyta</taxon>
        <taxon>Spermatophyta</taxon>
        <taxon>Magnoliopsida</taxon>
        <taxon>eudicotyledons</taxon>
        <taxon>Gunneridae</taxon>
        <taxon>Pentapetalae</taxon>
        <taxon>rosids</taxon>
        <taxon>malvids</taxon>
        <taxon>Malvales</taxon>
        <taxon>Malvaceae</taxon>
        <taxon>Malvoideae</taxon>
        <taxon>Hibiscus</taxon>
    </lineage>
</organism>
<evidence type="ECO:0008006" key="3">
    <source>
        <dbReference type="Google" id="ProtNLM"/>
    </source>
</evidence>
<dbReference type="Proteomes" id="UP001396334">
    <property type="component" value="Unassembled WGS sequence"/>
</dbReference>
<reference evidence="1 2" key="1">
    <citation type="journal article" date="2024" name="G3 (Bethesda)">
        <title>Genome assembly of Hibiscus sabdariffa L. provides insights into metabolisms of medicinal natural products.</title>
        <authorList>
            <person name="Kim T."/>
        </authorList>
    </citation>
    <scope>NUCLEOTIDE SEQUENCE [LARGE SCALE GENOMIC DNA]</scope>
    <source>
        <strain evidence="1">TK-2024</strain>
        <tissue evidence="1">Old leaves</tissue>
    </source>
</reference>
<proteinExistence type="predicted"/>
<sequence length="114" mass="12820">MIAIKFCACLNESTVSLKSSKQNTVTDSTIQAEYIAASEAAKEVVWIKKFISELRVISSISDVVELRCNDNGAIAQTKNPDLIEDPDTFLSASISYDEMWEYERYTRMTTLLIP</sequence>
<name>A0ABR2S502_9ROSI</name>
<comment type="caution">
    <text evidence="1">The sequence shown here is derived from an EMBL/GenBank/DDBJ whole genome shotgun (WGS) entry which is preliminary data.</text>
</comment>
<gene>
    <name evidence="1" type="ORF">V6N11_054738</name>
</gene>
<accession>A0ABR2S502</accession>
<protein>
    <recommendedName>
        <fullName evidence="3">Gag/pol protein</fullName>
    </recommendedName>
</protein>
<dbReference type="CDD" id="cd09272">
    <property type="entry name" value="RNase_HI_RT_Ty1"/>
    <property type="match status" value="1"/>
</dbReference>
<dbReference type="PANTHER" id="PTHR11439">
    <property type="entry name" value="GAG-POL-RELATED RETROTRANSPOSON"/>
    <property type="match status" value="1"/>
</dbReference>
<evidence type="ECO:0000313" key="1">
    <source>
        <dbReference type="EMBL" id="KAK9020248.1"/>
    </source>
</evidence>
<evidence type="ECO:0000313" key="2">
    <source>
        <dbReference type="Proteomes" id="UP001396334"/>
    </source>
</evidence>
<dbReference type="PANTHER" id="PTHR11439:SF496">
    <property type="entry name" value="RNA-DIRECTED DNA POLYMERASE"/>
    <property type="match status" value="1"/>
</dbReference>